<feature type="transmembrane region" description="Helical" evidence="8">
    <location>
        <begin position="233"/>
        <end position="262"/>
    </location>
</feature>
<comment type="caution">
    <text evidence="10">The sequence shown here is derived from an EMBL/GenBank/DDBJ whole genome shotgun (WGS) entry which is preliminary data.</text>
</comment>
<dbReference type="RefSeq" id="WP_118155653.1">
    <property type="nucleotide sequence ID" value="NZ_QWEY01000013.1"/>
</dbReference>
<evidence type="ECO:0000256" key="3">
    <source>
        <dbReference type="ARBA" id="ARBA00022475"/>
    </source>
</evidence>
<keyword evidence="5 8" id="KW-0812">Transmembrane</keyword>
<evidence type="ECO:0000256" key="6">
    <source>
        <dbReference type="ARBA" id="ARBA00022989"/>
    </source>
</evidence>
<protein>
    <submittedName>
        <fullName evidence="10">ABC transporter permease</fullName>
    </submittedName>
</protein>
<keyword evidence="6 8" id="KW-1133">Transmembrane helix</keyword>
<dbReference type="Gene3D" id="1.10.3720.10">
    <property type="entry name" value="MetI-like"/>
    <property type="match status" value="1"/>
</dbReference>
<evidence type="ECO:0000259" key="9">
    <source>
        <dbReference type="PROSITE" id="PS50928"/>
    </source>
</evidence>
<keyword evidence="2 8" id="KW-0813">Transport</keyword>
<dbReference type="PANTHER" id="PTHR43357">
    <property type="entry name" value="INNER MEMBRANE ABC TRANSPORTER PERMEASE PROTEIN YDCV"/>
    <property type="match status" value="1"/>
</dbReference>
<feature type="transmembrane region" description="Helical" evidence="8">
    <location>
        <begin position="103"/>
        <end position="122"/>
    </location>
</feature>
<evidence type="ECO:0000256" key="4">
    <source>
        <dbReference type="ARBA" id="ARBA00022519"/>
    </source>
</evidence>
<evidence type="ECO:0000313" key="10">
    <source>
        <dbReference type="EMBL" id="RGP35622.1"/>
    </source>
</evidence>
<name>A0A411YXT7_9RHOB</name>
<evidence type="ECO:0000256" key="7">
    <source>
        <dbReference type="ARBA" id="ARBA00023136"/>
    </source>
</evidence>
<dbReference type="InterPro" id="IPR035906">
    <property type="entry name" value="MetI-like_sf"/>
</dbReference>
<comment type="similarity">
    <text evidence="8">Belongs to the binding-protein-dependent transport system permease family.</text>
</comment>
<reference evidence="10 11" key="1">
    <citation type="submission" date="2018-08" db="EMBL/GenBank/DDBJ databases">
        <title>Flavobacterium tibetense sp. nov., isolated from a wetland YonghuCo on Tibetan Plateau.</title>
        <authorList>
            <person name="Phurbu D."/>
            <person name="Lu H."/>
            <person name="Xing P."/>
        </authorList>
    </citation>
    <scope>NUCLEOTIDE SEQUENCE [LARGE SCALE GENOMIC DNA]</scope>
    <source>
        <strain evidence="10 11">DJC</strain>
    </source>
</reference>
<dbReference type="EMBL" id="QWEY01000013">
    <property type="protein sequence ID" value="RGP35622.1"/>
    <property type="molecule type" value="Genomic_DNA"/>
</dbReference>
<feature type="domain" description="ABC transmembrane type-1" evidence="9">
    <location>
        <begin position="99"/>
        <end position="301"/>
    </location>
</feature>
<keyword evidence="7 8" id="KW-0472">Membrane</keyword>
<feature type="transmembrane region" description="Helical" evidence="8">
    <location>
        <begin position="282"/>
        <end position="304"/>
    </location>
</feature>
<dbReference type="InterPro" id="IPR000515">
    <property type="entry name" value="MetI-like"/>
</dbReference>
<comment type="subcellular location">
    <subcellularLocation>
        <location evidence="1">Cell inner membrane</location>
        <topology evidence="1">Multi-pass membrane protein</topology>
    </subcellularLocation>
    <subcellularLocation>
        <location evidence="8">Cell membrane</location>
        <topology evidence="8">Multi-pass membrane protein</topology>
    </subcellularLocation>
</comment>
<keyword evidence="4" id="KW-0997">Cell inner membrane</keyword>
<organism evidence="10 11">
    <name type="scientific">Pseudotabrizicola alkalilacus</name>
    <dbReference type="NCBI Taxonomy" id="2305252"/>
    <lineage>
        <taxon>Bacteria</taxon>
        <taxon>Pseudomonadati</taxon>
        <taxon>Pseudomonadota</taxon>
        <taxon>Alphaproteobacteria</taxon>
        <taxon>Rhodobacterales</taxon>
        <taxon>Paracoccaceae</taxon>
        <taxon>Pseudotabrizicola</taxon>
    </lineage>
</organism>
<dbReference type="AlphaFoldDB" id="A0A411YXT7"/>
<dbReference type="GO" id="GO:0055085">
    <property type="term" value="P:transmembrane transport"/>
    <property type="evidence" value="ECO:0007669"/>
    <property type="project" value="InterPro"/>
</dbReference>
<keyword evidence="11" id="KW-1185">Reference proteome</keyword>
<dbReference type="GO" id="GO:0005886">
    <property type="term" value="C:plasma membrane"/>
    <property type="evidence" value="ECO:0007669"/>
    <property type="project" value="UniProtKB-SubCell"/>
</dbReference>
<feature type="transmembrane region" description="Helical" evidence="8">
    <location>
        <begin position="178"/>
        <end position="207"/>
    </location>
</feature>
<evidence type="ECO:0000313" key="11">
    <source>
        <dbReference type="Proteomes" id="UP000284547"/>
    </source>
</evidence>
<evidence type="ECO:0000256" key="2">
    <source>
        <dbReference type="ARBA" id="ARBA00022448"/>
    </source>
</evidence>
<dbReference type="OrthoDB" id="9815533at2"/>
<feature type="transmembrane region" description="Helical" evidence="8">
    <location>
        <begin position="20"/>
        <end position="41"/>
    </location>
</feature>
<dbReference type="CDD" id="cd06261">
    <property type="entry name" value="TM_PBP2"/>
    <property type="match status" value="1"/>
</dbReference>
<evidence type="ECO:0000256" key="5">
    <source>
        <dbReference type="ARBA" id="ARBA00022692"/>
    </source>
</evidence>
<sequence length="317" mass="34841">MSLPVYASPLERVWYYTRLVICALIFLFLIAPILIVIPLSFNAEPYFTFTEKMLAFDPTGYSLRWYDLLLTQPSVPTDVPRDAAWWSLVWQNSAWVNAAKNSVIIGFFSTIVATVLGTIAALGLSRPEMPNRRLIMAILISPMIVPIIITATGLFFFYSSPCALLNWTGLAQHCGRLTGSYLGVVLAHATLGIPFVIITVTATLIGFDQSLNRAAASLGAPPTTTFFKVTMPLILPGVISGALFAFVTSFDEVVVVLFVAAHDQQTIPRQMWNGIREQISPAILSVATILVVISIGMLATLEILRRRSERLRGVTPH</sequence>
<evidence type="ECO:0000256" key="1">
    <source>
        <dbReference type="ARBA" id="ARBA00004429"/>
    </source>
</evidence>
<proteinExistence type="inferred from homology"/>
<dbReference type="PANTHER" id="PTHR43357:SF4">
    <property type="entry name" value="INNER MEMBRANE ABC TRANSPORTER PERMEASE PROTEIN YDCV"/>
    <property type="match status" value="1"/>
</dbReference>
<dbReference type="Pfam" id="PF00528">
    <property type="entry name" value="BPD_transp_1"/>
    <property type="match status" value="1"/>
</dbReference>
<evidence type="ECO:0000256" key="8">
    <source>
        <dbReference type="RuleBase" id="RU363032"/>
    </source>
</evidence>
<gene>
    <name evidence="10" type="ORF">D1012_18715</name>
</gene>
<accession>A0A411YXT7</accession>
<keyword evidence="3" id="KW-1003">Cell membrane</keyword>
<dbReference type="Proteomes" id="UP000284547">
    <property type="component" value="Unassembled WGS sequence"/>
</dbReference>
<dbReference type="PROSITE" id="PS50928">
    <property type="entry name" value="ABC_TM1"/>
    <property type="match status" value="1"/>
</dbReference>
<feature type="transmembrane region" description="Helical" evidence="8">
    <location>
        <begin position="134"/>
        <end position="158"/>
    </location>
</feature>
<dbReference type="SUPFAM" id="SSF161098">
    <property type="entry name" value="MetI-like"/>
    <property type="match status" value="1"/>
</dbReference>